<dbReference type="EMBL" id="JAAHBV010000077">
    <property type="protein sequence ID" value="NER59408.1"/>
    <property type="molecule type" value="Genomic_DNA"/>
</dbReference>
<dbReference type="EMBL" id="JAAHBU010000120">
    <property type="protein sequence ID" value="NER64156.1"/>
    <property type="molecule type" value="Genomic_DNA"/>
</dbReference>
<proteinExistence type="predicted"/>
<evidence type="ECO:0000313" key="2">
    <source>
        <dbReference type="EMBL" id="NER64156.1"/>
    </source>
</evidence>
<organism evidence="2 4">
    <name type="scientific">Pseudomonas brassicae</name>
    <dbReference type="NCBI Taxonomy" id="2708063"/>
    <lineage>
        <taxon>Bacteria</taxon>
        <taxon>Pseudomonadati</taxon>
        <taxon>Pseudomonadota</taxon>
        <taxon>Gammaproteobacteria</taxon>
        <taxon>Pseudomonadales</taxon>
        <taxon>Pseudomonadaceae</taxon>
        <taxon>Pseudomonas</taxon>
    </lineage>
</organism>
<name>A0A6B3NQJ7_9PSED</name>
<evidence type="ECO:0000313" key="4">
    <source>
        <dbReference type="Proteomes" id="UP000482634"/>
    </source>
</evidence>
<dbReference type="Proteomes" id="UP000480410">
    <property type="component" value="Unassembled WGS sequence"/>
</dbReference>
<accession>A0A6M0CPB5</accession>
<dbReference type="AlphaFoldDB" id="A0A6B3NQJ7"/>
<comment type="caution">
    <text evidence="2">The sequence shown here is derived from an EMBL/GenBank/DDBJ whole genome shotgun (WGS) entry which is preliminary data.</text>
</comment>
<evidence type="ECO:0000313" key="1">
    <source>
        <dbReference type="EMBL" id="NER59408.1"/>
    </source>
</evidence>
<gene>
    <name evidence="1" type="ORF">G3435_04285</name>
    <name evidence="2" type="ORF">G3436_09965</name>
</gene>
<dbReference type="Proteomes" id="UP000482634">
    <property type="component" value="Unassembled WGS sequence"/>
</dbReference>
<reference evidence="3 4" key="1">
    <citation type="submission" date="2020-02" db="EMBL/GenBank/DDBJ databases">
        <title>Broccoli isolated Pseudomonas sp.</title>
        <authorList>
            <person name="Fujikawa T."/>
            <person name="Sawada H."/>
        </authorList>
    </citation>
    <scope>NUCLEOTIDE SEQUENCE [LARGE SCALE GENOMIC DNA]</scope>
    <source>
        <strain evidence="2 4">MAFF212427</strain>
        <strain evidence="1 3">MAFF212428</strain>
    </source>
</reference>
<dbReference type="InterPro" id="IPR012448">
    <property type="entry name" value="DUF1652"/>
</dbReference>
<keyword evidence="4" id="KW-1185">Reference proteome</keyword>
<dbReference type="Pfam" id="PF07865">
    <property type="entry name" value="DUF1652"/>
    <property type="match status" value="1"/>
</dbReference>
<accession>A0A6B3NQJ7</accession>
<sequence length="87" mass="9557">MPMNGVCDLELRQMIEGAFLPWRCEVSCTDGLALTIRLLADADYDEMTVTGVRLSALPNARAIADLVGQVREERLTLGLAHAQRSRA</sequence>
<protein>
    <submittedName>
        <fullName evidence="2">DUF1652 domain-containing protein</fullName>
    </submittedName>
</protein>
<evidence type="ECO:0000313" key="3">
    <source>
        <dbReference type="Proteomes" id="UP000480410"/>
    </source>
</evidence>